<keyword evidence="3" id="KW-1185">Reference proteome</keyword>
<sequence>MNITDQREKTVERWFAMWLRKDGSGIGAVFEEDALYIESWGPQYEGLEKIGKWFREWNTRGRVLRWDIRRYFHSGATTVVEWDFKDEMAGGTVEEFEGMSLIEWSPGNKIAFLKEFGCNKKRYDPYRNGEKPVFPDEEAKWF</sequence>
<evidence type="ECO:0000313" key="3">
    <source>
        <dbReference type="Proteomes" id="UP000006462"/>
    </source>
</evidence>
<organism evidence="2 3">
    <name type="scientific">Pyramidobacter piscolens W5455</name>
    <dbReference type="NCBI Taxonomy" id="352165"/>
    <lineage>
        <taxon>Bacteria</taxon>
        <taxon>Thermotogati</taxon>
        <taxon>Synergistota</taxon>
        <taxon>Synergistia</taxon>
        <taxon>Synergistales</taxon>
        <taxon>Dethiosulfovibrionaceae</taxon>
        <taxon>Pyramidobacter</taxon>
    </lineage>
</organism>
<dbReference type="SUPFAM" id="SSF54427">
    <property type="entry name" value="NTF2-like"/>
    <property type="match status" value="1"/>
</dbReference>
<dbReference type="RefSeq" id="WP_009166109.1">
    <property type="nucleotide sequence ID" value="NZ_ADFP01000135.1"/>
</dbReference>
<evidence type="ECO:0000313" key="2">
    <source>
        <dbReference type="EMBL" id="EFB89384.1"/>
    </source>
</evidence>
<accession>A0ABM9ZR28</accession>
<dbReference type="Pfam" id="PF12680">
    <property type="entry name" value="SnoaL_2"/>
    <property type="match status" value="1"/>
</dbReference>
<dbReference type="Gene3D" id="3.10.450.50">
    <property type="match status" value="1"/>
</dbReference>
<protein>
    <recommendedName>
        <fullName evidence="1">SnoaL-like domain-containing protein</fullName>
    </recommendedName>
</protein>
<dbReference type="InterPro" id="IPR037401">
    <property type="entry name" value="SnoaL-like"/>
</dbReference>
<dbReference type="Proteomes" id="UP000006462">
    <property type="component" value="Unassembled WGS sequence"/>
</dbReference>
<dbReference type="EMBL" id="ADFP01000135">
    <property type="protein sequence ID" value="EFB89384.1"/>
    <property type="molecule type" value="Genomic_DNA"/>
</dbReference>
<comment type="caution">
    <text evidence="2">The sequence shown here is derived from an EMBL/GenBank/DDBJ whole genome shotgun (WGS) entry which is preliminary data.</text>
</comment>
<feature type="domain" description="SnoaL-like" evidence="1">
    <location>
        <begin position="11"/>
        <end position="111"/>
    </location>
</feature>
<reference evidence="2 3" key="1">
    <citation type="submission" date="2009-12" db="EMBL/GenBank/DDBJ databases">
        <authorList>
            <person name="Shrivastava S."/>
            <person name="Madupu R."/>
            <person name="Durkin A.S."/>
            <person name="Torralba M."/>
            <person name="Methe B."/>
            <person name="Sutton G.G."/>
            <person name="Strausberg R.L."/>
            <person name="Nelson K.E."/>
        </authorList>
    </citation>
    <scope>NUCLEOTIDE SEQUENCE [LARGE SCALE GENOMIC DNA]</scope>
    <source>
        <strain evidence="2 3">W5455</strain>
    </source>
</reference>
<name>A0ABM9ZR28_9BACT</name>
<proteinExistence type="predicted"/>
<dbReference type="InterPro" id="IPR032710">
    <property type="entry name" value="NTF2-like_dom_sf"/>
</dbReference>
<gene>
    <name evidence="2" type="ORF">HMPREF7215_0147</name>
</gene>
<evidence type="ECO:0000259" key="1">
    <source>
        <dbReference type="Pfam" id="PF12680"/>
    </source>
</evidence>